<dbReference type="WBParaSite" id="SCUD_0002321401-mRNA-1">
    <property type="protein sequence ID" value="SCUD_0002321401-mRNA-1"/>
    <property type="gene ID" value="SCUD_0002321401"/>
</dbReference>
<reference evidence="3" key="1">
    <citation type="submission" date="2016-06" db="UniProtKB">
        <authorList>
            <consortium name="WormBaseParasite"/>
        </authorList>
    </citation>
    <scope>IDENTIFICATION</scope>
</reference>
<keyword evidence="2" id="KW-1185">Reference proteome</keyword>
<proteinExistence type="predicted"/>
<accession>A0A183L791</accession>
<dbReference type="STRING" id="6186.A0A183L791"/>
<evidence type="ECO:0000313" key="2">
    <source>
        <dbReference type="Proteomes" id="UP000279833"/>
    </source>
</evidence>
<dbReference type="EMBL" id="UZAK01052815">
    <property type="protein sequence ID" value="VDP81920.1"/>
    <property type="molecule type" value="Genomic_DNA"/>
</dbReference>
<evidence type="ECO:0000313" key="1">
    <source>
        <dbReference type="EMBL" id="VDP81920.1"/>
    </source>
</evidence>
<reference evidence="1 2" key="2">
    <citation type="submission" date="2018-11" db="EMBL/GenBank/DDBJ databases">
        <authorList>
            <consortium name="Pathogen Informatics"/>
        </authorList>
    </citation>
    <scope>NUCLEOTIDE SEQUENCE [LARGE SCALE GENOMIC DNA]</scope>
    <source>
        <strain evidence="1">Dakar</strain>
        <strain evidence="2">Dakar, Senegal</strain>
    </source>
</reference>
<protein>
    <submittedName>
        <fullName evidence="3">Reverse transcriptase</fullName>
    </submittedName>
</protein>
<evidence type="ECO:0000313" key="3">
    <source>
        <dbReference type="WBParaSite" id="SCUD_0002321401-mRNA-1"/>
    </source>
</evidence>
<name>A0A183L791_9TREM</name>
<gene>
    <name evidence="1" type="ORF">SCUD_LOCUS23211</name>
</gene>
<sequence length="119" mass="13647">MREAGTTSQIAVEMRRHKLAVLGICETLRTRAGWKWLDSGKSLLFSVHEEENVSYTRGVILMLSKEARKALIGWKSHGSRIIKASFKTKEVIIMNVIECYAPTNDSNDDDENQFYKRLQ</sequence>
<organism evidence="3">
    <name type="scientific">Schistosoma curassoni</name>
    <dbReference type="NCBI Taxonomy" id="6186"/>
    <lineage>
        <taxon>Eukaryota</taxon>
        <taxon>Metazoa</taxon>
        <taxon>Spiralia</taxon>
        <taxon>Lophotrochozoa</taxon>
        <taxon>Platyhelminthes</taxon>
        <taxon>Trematoda</taxon>
        <taxon>Digenea</taxon>
        <taxon>Strigeidida</taxon>
        <taxon>Schistosomatoidea</taxon>
        <taxon>Schistosomatidae</taxon>
        <taxon>Schistosoma</taxon>
    </lineage>
</organism>
<dbReference type="AlphaFoldDB" id="A0A183L791"/>
<dbReference type="Proteomes" id="UP000279833">
    <property type="component" value="Unassembled WGS sequence"/>
</dbReference>